<reference evidence="1" key="1">
    <citation type="submission" date="2022-10" db="EMBL/GenBank/DDBJ databases">
        <authorList>
            <person name="Chen Y."/>
            <person name="Dougan E. K."/>
            <person name="Chan C."/>
            <person name="Rhodes N."/>
            <person name="Thang M."/>
        </authorList>
    </citation>
    <scope>NUCLEOTIDE SEQUENCE</scope>
</reference>
<keyword evidence="3" id="KW-1185">Reference proteome</keyword>
<dbReference type="EMBL" id="CAMXCT020001582">
    <property type="protein sequence ID" value="CAL1144728.1"/>
    <property type="molecule type" value="Genomic_DNA"/>
</dbReference>
<reference evidence="2 3" key="2">
    <citation type="submission" date="2024-05" db="EMBL/GenBank/DDBJ databases">
        <authorList>
            <person name="Chen Y."/>
            <person name="Shah S."/>
            <person name="Dougan E. K."/>
            <person name="Thang M."/>
            <person name="Chan C."/>
        </authorList>
    </citation>
    <scope>NUCLEOTIDE SEQUENCE [LARGE SCALE GENOMIC DNA]</scope>
</reference>
<evidence type="ECO:0000313" key="2">
    <source>
        <dbReference type="EMBL" id="CAL4778665.1"/>
    </source>
</evidence>
<organism evidence="1">
    <name type="scientific">Cladocopium goreaui</name>
    <dbReference type="NCBI Taxonomy" id="2562237"/>
    <lineage>
        <taxon>Eukaryota</taxon>
        <taxon>Sar</taxon>
        <taxon>Alveolata</taxon>
        <taxon>Dinophyceae</taxon>
        <taxon>Suessiales</taxon>
        <taxon>Symbiodiniaceae</taxon>
        <taxon>Cladocopium</taxon>
    </lineage>
</organism>
<dbReference type="EMBL" id="CAMXCT030001582">
    <property type="protein sequence ID" value="CAL4778665.1"/>
    <property type="molecule type" value="Genomic_DNA"/>
</dbReference>
<evidence type="ECO:0000313" key="3">
    <source>
        <dbReference type="Proteomes" id="UP001152797"/>
    </source>
</evidence>
<protein>
    <submittedName>
        <fullName evidence="1">Uncharacterized protein</fullName>
    </submittedName>
</protein>
<evidence type="ECO:0000313" key="1">
    <source>
        <dbReference type="EMBL" id="CAI3991353.1"/>
    </source>
</evidence>
<dbReference type="AlphaFoldDB" id="A0A9P1FWN4"/>
<sequence>MHRHALSQSAKELPIQKDSAFDAGEFKSFKSTAAFALDVVTLQCFQLYTSITTSDRLETGTARIPELVWIFVRTLQNCDVPARSGVSCGCVCKMPKLSKFRFALPGAFCLKAKCQESQDPSPSHLSIEHFKAGFLLNLQSDLVKREAEEAVGPSIW</sequence>
<dbReference type="Proteomes" id="UP001152797">
    <property type="component" value="Unassembled WGS sequence"/>
</dbReference>
<accession>A0A9P1FWN4</accession>
<comment type="caution">
    <text evidence="1">The sequence shown here is derived from an EMBL/GenBank/DDBJ whole genome shotgun (WGS) entry which is preliminary data.</text>
</comment>
<proteinExistence type="predicted"/>
<gene>
    <name evidence="1" type="ORF">C1SCF055_LOCUS18271</name>
</gene>
<name>A0A9P1FWN4_9DINO</name>
<dbReference type="EMBL" id="CAMXCT010001582">
    <property type="protein sequence ID" value="CAI3991353.1"/>
    <property type="molecule type" value="Genomic_DNA"/>
</dbReference>